<dbReference type="Pfam" id="PF04755">
    <property type="entry name" value="PAP_fibrillin"/>
    <property type="match status" value="1"/>
</dbReference>
<comment type="caution">
    <text evidence="5">The sequence shown here is derived from an EMBL/GenBank/DDBJ whole genome shotgun (WGS) entry which is preliminary data.</text>
</comment>
<dbReference type="Proteomes" id="UP001153069">
    <property type="component" value="Unassembled WGS sequence"/>
</dbReference>
<dbReference type="GO" id="GO:0009536">
    <property type="term" value="C:plastid"/>
    <property type="evidence" value="ECO:0007669"/>
    <property type="project" value="UniProtKB-SubCell"/>
</dbReference>
<dbReference type="EMBL" id="CAICTM010000247">
    <property type="protein sequence ID" value="CAB9505944.1"/>
    <property type="molecule type" value="Genomic_DNA"/>
</dbReference>
<accession>A0A9N8DNT2</accession>
<dbReference type="AlphaFoldDB" id="A0A9N8DNT2"/>
<keyword evidence="3" id="KW-0732">Signal</keyword>
<dbReference type="InterPro" id="IPR039633">
    <property type="entry name" value="PAP"/>
</dbReference>
<proteinExistence type="predicted"/>
<protein>
    <submittedName>
        <fullName evidence="5">PAP fibrillin</fullName>
    </submittedName>
</protein>
<evidence type="ECO:0000256" key="3">
    <source>
        <dbReference type="SAM" id="SignalP"/>
    </source>
</evidence>
<feature type="domain" description="Plastid lipid-associated protein/fibrillin conserved" evidence="4">
    <location>
        <begin position="74"/>
        <end position="269"/>
    </location>
</feature>
<reference evidence="5" key="1">
    <citation type="submission" date="2020-06" db="EMBL/GenBank/DDBJ databases">
        <authorList>
            <consortium name="Plant Systems Biology data submission"/>
        </authorList>
    </citation>
    <scope>NUCLEOTIDE SEQUENCE</scope>
    <source>
        <strain evidence="5">D6</strain>
    </source>
</reference>
<evidence type="ECO:0000259" key="4">
    <source>
        <dbReference type="Pfam" id="PF04755"/>
    </source>
</evidence>
<dbReference type="InterPro" id="IPR006843">
    <property type="entry name" value="PAP/fibrillin_dom"/>
</dbReference>
<feature type="signal peptide" evidence="3">
    <location>
        <begin position="1"/>
        <end position="23"/>
    </location>
</feature>
<dbReference type="PANTHER" id="PTHR31906">
    <property type="entry name" value="PLASTID-LIPID-ASSOCIATED PROTEIN 4, CHLOROPLASTIC-RELATED"/>
    <property type="match status" value="1"/>
</dbReference>
<evidence type="ECO:0000256" key="1">
    <source>
        <dbReference type="ARBA" id="ARBA00004474"/>
    </source>
</evidence>
<comment type="subcellular location">
    <subcellularLocation>
        <location evidence="1">Plastid</location>
    </subcellularLocation>
</comment>
<sequence length="320" mass="34153">MPTASSVLTATLFLFNVLIGCHGWTGSVLSRRQAFLASVSTGGAFLSLVTADSSPALAMDTSSVDTVQSSSRLLISTIPSMPYGAPATNSTIVDATLVENIETLASHLERLAQQRDNAISPLLTGNAWRLVYSNAPEIGSLADNLPPGFHLGKTYQPIDTAQGTFENRSPILVGNLAKIVISVVGDVQVAGPGTVNAVQVVNDRNNRVNVYFRGITFTLDEVFGIQKTWLSKTLIPNADKSRAQPANDVTYLDDKMRIIRGGDGSLFVFVLENDANVAPPTRSSTQTEAIAQKDGQTVDVGIGVAEKSQSPELQFLFQSR</sequence>
<keyword evidence="6" id="KW-1185">Reference proteome</keyword>
<feature type="chain" id="PRO_5040230459" evidence="3">
    <location>
        <begin position="24"/>
        <end position="320"/>
    </location>
</feature>
<keyword evidence="2" id="KW-0934">Plastid</keyword>
<evidence type="ECO:0000313" key="6">
    <source>
        <dbReference type="Proteomes" id="UP001153069"/>
    </source>
</evidence>
<name>A0A9N8DNT2_9STRA</name>
<evidence type="ECO:0000256" key="2">
    <source>
        <dbReference type="ARBA" id="ARBA00022640"/>
    </source>
</evidence>
<dbReference type="OrthoDB" id="429034at2759"/>
<gene>
    <name evidence="5" type="ORF">SEMRO_248_G098510.1</name>
</gene>
<evidence type="ECO:0000313" key="5">
    <source>
        <dbReference type="EMBL" id="CAB9505944.1"/>
    </source>
</evidence>
<organism evidence="5 6">
    <name type="scientific">Seminavis robusta</name>
    <dbReference type="NCBI Taxonomy" id="568900"/>
    <lineage>
        <taxon>Eukaryota</taxon>
        <taxon>Sar</taxon>
        <taxon>Stramenopiles</taxon>
        <taxon>Ochrophyta</taxon>
        <taxon>Bacillariophyta</taxon>
        <taxon>Bacillariophyceae</taxon>
        <taxon>Bacillariophycidae</taxon>
        <taxon>Naviculales</taxon>
        <taxon>Naviculaceae</taxon>
        <taxon>Seminavis</taxon>
    </lineage>
</organism>